<evidence type="ECO:0000313" key="1">
    <source>
        <dbReference type="EMBL" id="PFH45958.1"/>
    </source>
</evidence>
<dbReference type="Proteomes" id="UP000242287">
    <property type="component" value="Unassembled WGS sequence"/>
</dbReference>
<organism evidence="1 2">
    <name type="scientific">Amanita thiersii Skay4041</name>
    <dbReference type="NCBI Taxonomy" id="703135"/>
    <lineage>
        <taxon>Eukaryota</taxon>
        <taxon>Fungi</taxon>
        <taxon>Dikarya</taxon>
        <taxon>Basidiomycota</taxon>
        <taxon>Agaricomycotina</taxon>
        <taxon>Agaricomycetes</taxon>
        <taxon>Agaricomycetidae</taxon>
        <taxon>Agaricales</taxon>
        <taxon>Pluteineae</taxon>
        <taxon>Amanitaceae</taxon>
        <taxon>Amanita</taxon>
    </lineage>
</organism>
<accession>A0A2A9N891</accession>
<dbReference type="AlphaFoldDB" id="A0A2A9N891"/>
<proteinExistence type="predicted"/>
<protein>
    <submittedName>
        <fullName evidence="1">Uncharacterized protein</fullName>
    </submittedName>
</protein>
<evidence type="ECO:0000313" key="2">
    <source>
        <dbReference type="Proteomes" id="UP000242287"/>
    </source>
</evidence>
<gene>
    <name evidence="1" type="ORF">AMATHDRAFT_70841</name>
</gene>
<sequence>MTPTSSILFLHPGRLCWHPSTEDYPSKLKPLAGVFASHMTAQQHTTPPVDGNNSLTGILASLAS</sequence>
<name>A0A2A9N891_9AGAR</name>
<keyword evidence="2" id="KW-1185">Reference proteome</keyword>
<dbReference type="EMBL" id="KZ302261">
    <property type="protein sequence ID" value="PFH45958.1"/>
    <property type="molecule type" value="Genomic_DNA"/>
</dbReference>
<reference evidence="1 2" key="1">
    <citation type="submission" date="2014-02" db="EMBL/GenBank/DDBJ databases">
        <title>Transposable element dynamics among asymbiotic and ectomycorrhizal Amanita fungi.</title>
        <authorList>
            <consortium name="DOE Joint Genome Institute"/>
            <person name="Hess J."/>
            <person name="Skrede I."/>
            <person name="Wolfe B."/>
            <person name="LaButti K."/>
            <person name="Ohm R.A."/>
            <person name="Grigoriev I.V."/>
            <person name="Pringle A."/>
        </authorList>
    </citation>
    <scope>NUCLEOTIDE SEQUENCE [LARGE SCALE GENOMIC DNA]</scope>
    <source>
        <strain evidence="1 2">SKay4041</strain>
    </source>
</reference>